<dbReference type="PANTHER" id="PTHR21485:SF6">
    <property type="entry name" value="N-ACYLNEURAMINATE CYTIDYLYLTRANSFERASE-RELATED"/>
    <property type="match status" value="1"/>
</dbReference>
<proteinExistence type="predicted"/>
<dbReference type="InterPro" id="IPR050793">
    <property type="entry name" value="CMP-NeuNAc_synthase"/>
</dbReference>
<sequence>MQVLALIPARGGSKSIPKKNIYPLAGKPVIAWTIEAARGAKKIDRIIVSTDSEEIAGVARSFGAETPFIRPAELAGDTTPDLPVFEHALKWLKENENYVPDAVIHLWPTSPYRRSEDIDAAIELLEKNPEATSVRSVSAPSQTPFKMWRRDKGIYLVPILQKEFPEAYEEGKRPFEMPRQVLPEVVVQTGYLCVIRTSTITEGNTMHGDKIIPFWHDPKLYTELDSYKDLAHAEYVLKNFKPL</sequence>
<protein>
    <recommendedName>
        <fullName evidence="3">Acylneuraminate cytidylyltransferase</fullName>
    </recommendedName>
</protein>
<accession>A0A1F6EEC9</accession>
<reference evidence="1 2" key="1">
    <citation type="journal article" date="2016" name="Nat. Commun.">
        <title>Thousands of microbial genomes shed light on interconnected biogeochemical processes in an aquifer system.</title>
        <authorList>
            <person name="Anantharaman K."/>
            <person name="Brown C.T."/>
            <person name="Hug L.A."/>
            <person name="Sharon I."/>
            <person name="Castelle C.J."/>
            <person name="Probst A.J."/>
            <person name="Thomas B.C."/>
            <person name="Singh A."/>
            <person name="Wilkins M.J."/>
            <person name="Karaoz U."/>
            <person name="Brodie E.L."/>
            <person name="Williams K.H."/>
            <person name="Hubbard S.S."/>
            <person name="Banfield J.F."/>
        </authorList>
    </citation>
    <scope>NUCLEOTIDE SEQUENCE [LARGE SCALE GENOMIC DNA]</scope>
</reference>
<evidence type="ECO:0000313" key="1">
    <source>
        <dbReference type="EMBL" id="OGG71990.1"/>
    </source>
</evidence>
<dbReference type="CDD" id="cd02513">
    <property type="entry name" value="CMP-NeuAc_Synthase"/>
    <property type="match status" value="1"/>
</dbReference>
<dbReference type="Pfam" id="PF02348">
    <property type="entry name" value="CTP_transf_3"/>
    <property type="match status" value="1"/>
</dbReference>
<evidence type="ECO:0000313" key="2">
    <source>
        <dbReference type="Proteomes" id="UP000179115"/>
    </source>
</evidence>
<dbReference type="Gene3D" id="3.90.550.10">
    <property type="entry name" value="Spore Coat Polysaccharide Biosynthesis Protein SpsA, Chain A"/>
    <property type="match status" value="1"/>
</dbReference>
<dbReference type="GO" id="GO:0008781">
    <property type="term" value="F:N-acylneuraminate cytidylyltransferase activity"/>
    <property type="evidence" value="ECO:0007669"/>
    <property type="project" value="TreeGrafter"/>
</dbReference>
<name>A0A1F6EEC9_9BACT</name>
<dbReference type="InterPro" id="IPR029044">
    <property type="entry name" value="Nucleotide-diphossugar_trans"/>
</dbReference>
<gene>
    <name evidence="1" type="ORF">A3A35_01200</name>
</gene>
<dbReference type="STRING" id="1798508.A3A35_01200"/>
<dbReference type="EMBL" id="MFLV01000004">
    <property type="protein sequence ID" value="OGG71990.1"/>
    <property type="molecule type" value="Genomic_DNA"/>
</dbReference>
<dbReference type="PANTHER" id="PTHR21485">
    <property type="entry name" value="HAD SUPERFAMILY MEMBERS CMAS AND KDSC"/>
    <property type="match status" value="1"/>
</dbReference>
<dbReference type="SUPFAM" id="SSF53448">
    <property type="entry name" value="Nucleotide-diphospho-sugar transferases"/>
    <property type="match status" value="1"/>
</dbReference>
<dbReference type="AlphaFoldDB" id="A0A1F6EEC9"/>
<organism evidence="1 2">
    <name type="scientific">Candidatus Kaiserbacteria bacterium RIFCSPLOWO2_01_FULL_51_21</name>
    <dbReference type="NCBI Taxonomy" id="1798508"/>
    <lineage>
        <taxon>Bacteria</taxon>
        <taxon>Candidatus Kaiseribacteriota</taxon>
    </lineage>
</organism>
<dbReference type="InterPro" id="IPR003329">
    <property type="entry name" value="Cytidylyl_trans"/>
</dbReference>
<comment type="caution">
    <text evidence="1">The sequence shown here is derived from an EMBL/GenBank/DDBJ whole genome shotgun (WGS) entry which is preliminary data.</text>
</comment>
<dbReference type="Proteomes" id="UP000179115">
    <property type="component" value="Unassembled WGS sequence"/>
</dbReference>
<evidence type="ECO:0008006" key="3">
    <source>
        <dbReference type="Google" id="ProtNLM"/>
    </source>
</evidence>